<evidence type="ECO:0000256" key="2">
    <source>
        <dbReference type="SAM" id="MobiDB-lite"/>
    </source>
</evidence>
<feature type="domain" description="Little elongation complex subunit 2 C-terminal" evidence="3">
    <location>
        <begin position="242"/>
        <end position="448"/>
    </location>
</feature>
<feature type="compositionally biased region" description="Low complexity" evidence="2">
    <location>
        <begin position="202"/>
        <end position="218"/>
    </location>
</feature>
<dbReference type="EMBL" id="CAUEEQ010078102">
    <property type="protein sequence ID" value="CAJ0967157.1"/>
    <property type="molecule type" value="Genomic_DNA"/>
</dbReference>
<sequence length="515" mass="57657">MDRTVDEHNASRSLPYEDKDFETDVTELETFGSVNKDAKSKTTLSDSESPETMQCSLKTSLQDKLKTDKPIIKASKPRSVFSDEVSSMKKQKKGNKEEMDLSSTQSTSAKPTSSSDSDSDDGKLVIDIDCKMNERNSAAVTPSVTTAPSAPRQRKTAKKISKDVDPLGEILKMQTQLLRADPKKMEQQTSTVNPEKSEHSTQSAPNIQQIPPSSSQSPRKVQVCQSNLLPNDLMALQEDASEYTVEPEENCAYKMFSLDDMLLLVKSTVHTAKTHRTVKRIIKLQIPVFVLTKMNYQACYGVESLTESERCRLWTESLIHSKCELYVGHVNAFTSKFFMLEEITIENLKEGMNTFKPANCLNSLRHILKWVTGFQDGSYLLSHVSGDSSVYLYKSTGDHRRGAYNLHDAHCHAPKAPSSLSVPWVPLNPNLLLKYHILHGRPPCTFPPAPEQDTGVDHLQLKQPKKVPGQEKTKGLPPTNASNITNAVKKKRNRIKRLKAKQKIWKAEAALQENT</sequence>
<dbReference type="InterPro" id="IPR019535">
    <property type="entry name" value="ICE2_C"/>
</dbReference>
<feature type="compositionally biased region" description="Basic and acidic residues" evidence="2">
    <location>
        <begin position="1"/>
        <end position="18"/>
    </location>
</feature>
<feature type="region of interest" description="Disordered" evidence="2">
    <location>
        <begin position="1"/>
        <end position="165"/>
    </location>
</feature>
<reference evidence="4" key="1">
    <citation type="submission" date="2023-07" db="EMBL/GenBank/DDBJ databases">
        <authorList>
            <person name="Stuckert A."/>
        </authorList>
    </citation>
    <scope>NUCLEOTIDE SEQUENCE</scope>
</reference>
<evidence type="ECO:0000313" key="5">
    <source>
        <dbReference type="Proteomes" id="UP001176940"/>
    </source>
</evidence>
<feature type="compositionally biased region" description="Basic and acidic residues" evidence="2">
    <location>
        <begin position="61"/>
        <end position="71"/>
    </location>
</feature>
<dbReference type="PANTHER" id="PTHR14633">
    <property type="entry name" value="LITTLE ELONGATION COMPLEX SUBUNIT 2"/>
    <property type="match status" value="1"/>
</dbReference>
<organism evidence="4 5">
    <name type="scientific">Ranitomeya imitator</name>
    <name type="common">mimic poison frog</name>
    <dbReference type="NCBI Taxonomy" id="111125"/>
    <lineage>
        <taxon>Eukaryota</taxon>
        <taxon>Metazoa</taxon>
        <taxon>Chordata</taxon>
        <taxon>Craniata</taxon>
        <taxon>Vertebrata</taxon>
        <taxon>Euteleostomi</taxon>
        <taxon>Amphibia</taxon>
        <taxon>Batrachia</taxon>
        <taxon>Anura</taxon>
        <taxon>Neobatrachia</taxon>
        <taxon>Hyloidea</taxon>
        <taxon>Dendrobatidae</taxon>
        <taxon>Dendrobatinae</taxon>
        <taxon>Ranitomeya</taxon>
    </lineage>
</organism>
<comment type="caution">
    <text evidence="4">The sequence shown here is derived from an EMBL/GenBank/DDBJ whole genome shotgun (WGS) entry which is preliminary data.</text>
</comment>
<accession>A0ABN9MK53</accession>
<keyword evidence="5" id="KW-1185">Reference proteome</keyword>
<evidence type="ECO:0000256" key="1">
    <source>
        <dbReference type="SAM" id="Coils"/>
    </source>
</evidence>
<feature type="region of interest" description="Disordered" evidence="2">
    <location>
        <begin position="178"/>
        <end position="220"/>
    </location>
</feature>
<feature type="compositionally biased region" description="Polar residues" evidence="2">
    <location>
        <begin position="41"/>
        <end position="60"/>
    </location>
</feature>
<evidence type="ECO:0000313" key="4">
    <source>
        <dbReference type="EMBL" id="CAJ0967157.1"/>
    </source>
</evidence>
<dbReference type="Pfam" id="PF10505">
    <property type="entry name" value="NARG2_C"/>
    <property type="match status" value="1"/>
</dbReference>
<feature type="compositionally biased region" description="Basic and acidic residues" evidence="2">
    <location>
        <begin position="120"/>
        <end position="134"/>
    </location>
</feature>
<dbReference type="PANTHER" id="PTHR14633:SF3">
    <property type="entry name" value="LITTLE ELONGATION COMPLEX SUBUNIT 2"/>
    <property type="match status" value="1"/>
</dbReference>
<evidence type="ECO:0000259" key="3">
    <source>
        <dbReference type="Pfam" id="PF10505"/>
    </source>
</evidence>
<feature type="compositionally biased region" description="Low complexity" evidence="2">
    <location>
        <begin position="102"/>
        <end position="116"/>
    </location>
</feature>
<keyword evidence="1" id="KW-0175">Coiled coil</keyword>
<name>A0ABN9MK53_9NEOB</name>
<protein>
    <recommendedName>
        <fullName evidence="3">Little elongation complex subunit 2 C-terminal domain-containing protein</fullName>
    </recommendedName>
</protein>
<feature type="compositionally biased region" description="Polar residues" evidence="2">
    <location>
        <begin position="135"/>
        <end position="148"/>
    </location>
</feature>
<proteinExistence type="predicted"/>
<dbReference type="Proteomes" id="UP001176940">
    <property type="component" value="Unassembled WGS sequence"/>
</dbReference>
<feature type="coiled-coil region" evidence="1">
    <location>
        <begin position="481"/>
        <end position="508"/>
    </location>
</feature>
<gene>
    <name evidence="4" type="ORF">RIMI_LOCUS22002096</name>
</gene>